<keyword evidence="2" id="KW-0472">Membrane</keyword>
<dbReference type="EMBL" id="CP037940">
    <property type="protein sequence ID" value="QBO36346.1"/>
    <property type="molecule type" value="Genomic_DNA"/>
</dbReference>
<gene>
    <name evidence="4" type="ORF">EQG49_07670</name>
</gene>
<accession>A0A4P6YUF2</accession>
<dbReference type="PROSITE" id="PS50234">
    <property type="entry name" value="VWFA"/>
    <property type="match status" value="1"/>
</dbReference>
<dbReference type="OrthoDB" id="2056845at2"/>
<evidence type="ECO:0000313" key="4">
    <source>
        <dbReference type="EMBL" id="QBO36346.1"/>
    </source>
</evidence>
<evidence type="ECO:0000313" key="5">
    <source>
        <dbReference type="Proteomes" id="UP000292886"/>
    </source>
</evidence>
<dbReference type="InterPro" id="IPR002035">
    <property type="entry name" value="VWF_A"/>
</dbReference>
<dbReference type="KEGG" id="wei:EQG49_07670"/>
<keyword evidence="5" id="KW-1185">Reference proteome</keyword>
<protein>
    <submittedName>
        <fullName evidence="4">VWA domain-containing protein</fullName>
    </submittedName>
</protein>
<dbReference type="AlphaFoldDB" id="A0A4P6YUF2"/>
<dbReference type="Gene3D" id="2.60.40.2110">
    <property type="match status" value="1"/>
</dbReference>
<dbReference type="InterPro" id="IPR036465">
    <property type="entry name" value="vWFA_dom_sf"/>
</dbReference>
<keyword evidence="1" id="KW-0175">Coiled coil</keyword>
<keyword evidence="2" id="KW-0812">Transmembrane</keyword>
<dbReference type="Pfam" id="PF21426">
    <property type="entry name" value="GBS104-like_Ig"/>
    <property type="match status" value="1"/>
</dbReference>
<keyword evidence="2" id="KW-1133">Transmembrane helix</keyword>
<sequence length="750" mass="83358">MSKLILIILFLLIGIGHPLTSYAYVKESNVPKLLGTDIGEWDTVTPDSDQYITDATEVYPVNYIQGDTVENDTYRNFNGKLGYGNNGDAFSLKKELIPRATPNEYEVNLTAAGNDFKGNRKVNIIVLLDRSTSMKDFELTHETVNGINKLAMVEQISTDVVNKVQELSELSEHTEVEDLNVGFINFGTQMVSSGIREYTPKRGPELVKWLHAEFEKYANDNQTQYTNMQRAIADAKREFTEWRDANPEADAEYHIILASDGEPTMSYAVTQAIDATKYNYADMILGAEGMRGQRYIQAKELYEKAAELNIPEKDIDQDLGIRVEEAIDGTFGVDADKLAQQSSIGLNTGRASELFGITNNYFDELGFEDDVAAYVVKTEDNTDQIVFSHAYPTISEVNLDKAKLGIYYHALPIGVRQNFKNIGIHNDKKAFATLANIDSDDRLLPVELSQTFVTQTLLERITEVTNTVYEGKLTEEIPSWLELTSEPKLEAYEKGKLSKYSDYLTSDLHVTVKTKADNSKELTVENINLLKGQEIKLSYNAKVKPFTMALTAKSTKEKQQISEYGFRQLGRATLTPRKDTDIADFGLPSVRYVPQPEAPSLIKPEDDINSVGEADSTSYASYIHEGISKPKKGNAKKANAKKAVAKRGITQVNSTLTKQDNQASTQAIADQSASEIHEVKALAPLSQSVVTSLDDLIKETNPPLLPNQKGDSRIKNKAILLISAGVVLIGIFVLVRKRKKKLLSDNVPNG</sequence>
<proteinExistence type="predicted"/>
<dbReference type="Proteomes" id="UP000292886">
    <property type="component" value="Chromosome"/>
</dbReference>
<evidence type="ECO:0000256" key="1">
    <source>
        <dbReference type="SAM" id="Coils"/>
    </source>
</evidence>
<reference evidence="5" key="1">
    <citation type="submission" date="2019-03" db="EMBL/GenBank/DDBJ databases">
        <title>Weissella sp. 26KH-42 Genome sequencing.</title>
        <authorList>
            <person name="Heo J."/>
            <person name="Kim S.-J."/>
            <person name="Kim J.-S."/>
            <person name="Hong S.-B."/>
            <person name="Kwon S.-W."/>
        </authorList>
    </citation>
    <scope>NUCLEOTIDE SEQUENCE [LARGE SCALE GENOMIC DNA]</scope>
    <source>
        <strain evidence="5">26KH-42</strain>
    </source>
</reference>
<organism evidence="4 5">
    <name type="scientific">Periweissella cryptocerci</name>
    <dbReference type="NCBI Taxonomy" id="2506420"/>
    <lineage>
        <taxon>Bacteria</taxon>
        <taxon>Bacillati</taxon>
        <taxon>Bacillota</taxon>
        <taxon>Bacilli</taxon>
        <taxon>Lactobacillales</taxon>
        <taxon>Lactobacillaceae</taxon>
        <taxon>Periweissella</taxon>
    </lineage>
</organism>
<dbReference type="Gene3D" id="3.40.50.410">
    <property type="entry name" value="von Willebrand factor, type A domain"/>
    <property type="match status" value="1"/>
</dbReference>
<dbReference type="InterPro" id="IPR049319">
    <property type="entry name" value="GBS104-like_Ig"/>
</dbReference>
<name>A0A4P6YUF2_9LACO</name>
<dbReference type="SUPFAM" id="SSF53300">
    <property type="entry name" value="vWA-like"/>
    <property type="match status" value="1"/>
</dbReference>
<feature type="coiled-coil region" evidence="1">
    <location>
        <begin position="218"/>
        <end position="245"/>
    </location>
</feature>
<dbReference type="RefSeq" id="WP_133363423.1">
    <property type="nucleotide sequence ID" value="NZ_CP037940.1"/>
</dbReference>
<evidence type="ECO:0000256" key="2">
    <source>
        <dbReference type="SAM" id="Phobius"/>
    </source>
</evidence>
<evidence type="ECO:0000259" key="3">
    <source>
        <dbReference type="PROSITE" id="PS50234"/>
    </source>
</evidence>
<feature type="domain" description="VWFA" evidence="3">
    <location>
        <begin position="123"/>
        <end position="307"/>
    </location>
</feature>
<feature type="transmembrane region" description="Helical" evidence="2">
    <location>
        <begin position="718"/>
        <end position="735"/>
    </location>
</feature>